<feature type="transmembrane region" description="Helical" evidence="16">
    <location>
        <begin position="144"/>
        <end position="161"/>
    </location>
</feature>
<evidence type="ECO:0000259" key="19">
    <source>
        <dbReference type="PROSITE" id="PS50113"/>
    </source>
</evidence>
<keyword evidence="21" id="KW-1185">Reference proteome</keyword>
<evidence type="ECO:0000256" key="5">
    <source>
        <dbReference type="ARBA" id="ARBA00012438"/>
    </source>
</evidence>
<evidence type="ECO:0000256" key="6">
    <source>
        <dbReference type="ARBA" id="ARBA00022553"/>
    </source>
</evidence>
<dbReference type="PROSITE" id="PS50113">
    <property type="entry name" value="PAC"/>
    <property type="match status" value="2"/>
</dbReference>
<dbReference type="SMART" id="SM00086">
    <property type="entry name" value="PAC"/>
    <property type="match status" value="2"/>
</dbReference>
<evidence type="ECO:0000256" key="4">
    <source>
        <dbReference type="ARBA" id="ARBA00004236"/>
    </source>
</evidence>
<dbReference type="InterPro" id="IPR004358">
    <property type="entry name" value="Sig_transdc_His_kin-like_C"/>
</dbReference>
<feature type="transmembrane region" description="Helical" evidence="16">
    <location>
        <begin position="113"/>
        <end position="132"/>
    </location>
</feature>
<evidence type="ECO:0000256" key="15">
    <source>
        <dbReference type="ARBA" id="ARBA00039401"/>
    </source>
</evidence>
<comment type="subcellular location">
    <subcellularLocation>
        <location evidence="4">Cell membrane</location>
    </subcellularLocation>
    <subcellularLocation>
        <location evidence="3">Membrane</location>
        <topology evidence="3">Multi-pass membrane protein</topology>
    </subcellularLocation>
</comment>
<dbReference type="FunFam" id="1.10.287.130:FF:000001">
    <property type="entry name" value="Two-component sensor histidine kinase"/>
    <property type="match status" value="1"/>
</dbReference>
<comment type="catalytic activity">
    <reaction evidence="1">
        <text>ATP + protein L-histidine = ADP + protein N-phospho-L-histidine.</text>
        <dbReference type="EC" id="2.7.13.3"/>
    </reaction>
</comment>
<name>A0A9W6KWP1_9ACTN</name>
<dbReference type="PROSITE" id="PS50109">
    <property type="entry name" value="HIS_KIN"/>
    <property type="match status" value="1"/>
</dbReference>
<evidence type="ECO:0000256" key="13">
    <source>
        <dbReference type="ARBA" id="ARBA00023012"/>
    </source>
</evidence>
<keyword evidence="14 16" id="KW-0472">Membrane</keyword>
<dbReference type="Gene3D" id="3.30.565.10">
    <property type="entry name" value="Histidine kinase-like ATPase, C-terminal domain"/>
    <property type="match status" value="1"/>
</dbReference>
<dbReference type="InterPro" id="IPR036097">
    <property type="entry name" value="HisK_dim/P_sf"/>
</dbReference>
<gene>
    <name evidence="20" type="ORF">GCM10017581_085840</name>
</gene>
<feature type="domain" description="Histidine kinase" evidence="17">
    <location>
        <begin position="442"/>
        <end position="661"/>
    </location>
</feature>
<evidence type="ECO:0000256" key="8">
    <source>
        <dbReference type="ARBA" id="ARBA00022692"/>
    </source>
</evidence>
<keyword evidence="13" id="KW-0902">Two-component regulatory system</keyword>
<evidence type="ECO:0000256" key="1">
    <source>
        <dbReference type="ARBA" id="ARBA00000085"/>
    </source>
</evidence>
<dbReference type="InterPro" id="IPR005467">
    <property type="entry name" value="His_kinase_dom"/>
</dbReference>
<dbReference type="Pfam" id="PF13426">
    <property type="entry name" value="PAS_9"/>
    <property type="match status" value="1"/>
</dbReference>
<dbReference type="SUPFAM" id="SSF55785">
    <property type="entry name" value="PYP-like sensor domain (PAS domain)"/>
    <property type="match status" value="2"/>
</dbReference>
<keyword evidence="7" id="KW-0808">Transferase</keyword>
<dbReference type="Gene3D" id="1.10.287.130">
    <property type="match status" value="1"/>
</dbReference>
<dbReference type="SMART" id="SM00387">
    <property type="entry name" value="HATPase_c"/>
    <property type="match status" value="1"/>
</dbReference>
<keyword evidence="6" id="KW-0597">Phosphoprotein</keyword>
<dbReference type="CDD" id="cd00075">
    <property type="entry name" value="HATPase"/>
    <property type="match status" value="1"/>
</dbReference>
<keyword evidence="8 16" id="KW-0812">Transmembrane</keyword>
<dbReference type="InterPro" id="IPR050351">
    <property type="entry name" value="BphY/WalK/GraS-like"/>
</dbReference>
<keyword evidence="10" id="KW-0418">Kinase</keyword>
<dbReference type="InterPro" id="IPR035965">
    <property type="entry name" value="PAS-like_dom_sf"/>
</dbReference>
<dbReference type="AlphaFoldDB" id="A0A9W6KWP1"/>
<dbReference type="Gene3D" id="3.30.450.20">
    <property type="entry name" value="PAS domain"/>
    <property type="match status" value="2"/>
</dbReference>
<dbReference type="GO" id="GO:0006355">
    <property type="term" value="P:regulation of DNA-templated transcription"/>
    <property type="evidence" value="ECO:0007669"/>
    <property type="project" value="InterPro"/>
</dbReference>
<dbReference type="Pfam" id="PF00512">
    <property type="entry name" value="HisKA"/>
    <property type="match status" value="1"/>
</dbReference>
<dbReference type="InterPro" id="IPR003594">
    <property type="entry name" value="HATPase_dom"/>
</dbReference>
<evidence type="ECO:0000256" key="11">
    <source>
        <dbReference type="ARBA" id="ARBA00022840"/>
    </source>
</evidence>
<dbReference type="GO" id="GO:0030295">
    <property type="term" value="F:protein kinase activator activity"/>
    <property type="evidence" value="ECO:0007669"/>
    <property type="project" value="TreeGrafter"/>
</dbReference>
<evidence type="ECO:0000256" key="16">
    <source>
        <dbReference type="SAM" id="Phobius"/>
    </source>
</evidence>
<protein>
    <recommendedName>
        <fullName evidence="15">Sensor-like histidine kinase SenX3</fullName>
        <ecNumber evidence="5">2.7.13.3</ecNumber>
    </recommendedName>
</protein>
<accession>A0A9W6KWP1</accession>
<dbReference type="PROSITE" id="PS50112">
    <property type="entry name" value="PAS"/>
    <property type="match status" value="2"/>
</dbReference>
<evidence type="ECO:0000256" key="9">
    <source>
        <dbReference type="ARBA" id="ARBA00022741"/>
    </source>
</evidence>
<reference evidence="20" key="1">
    <citation type="journal article" date="2014" name="Int. J. Syst. Evol. Microbiol.">
        <title>Complete genome sequence of Corynebacterium casei LMG S-19264T (=DSM 44701T), isolated from a smear-ripened cheese.</title>
        <authorList>
            <consortium name="US DOE Joint Genome Institute (JGI-PGF)"/>
            <person name="Walter F."/>
            <person name="Albersmeier A."/>
            <person name="Kalinowski J."/>
            <person name="Ruckert C."/>
        </authorList>
    </citation>
    <scope>NUCLEOTIDE SEQUENCE</scope>
    <source>
        <strain evidence="20">VKM Ac-1321</strain>
    </source>
</reference>
<evidence type="ECO:0000256" key="3">
    <source>
        <dbReference type="ARBA" id="ARBA00004141"/>
    </source>
</evidence>
<dbReference type="InterPro" id="IPR000700">
    <property type="entry name" value="PAS-assoc_C"/>
</dbReference>
<dbReference type="InterPro" id="IPR003661">
    <property type="entry name" value="HisK_dim/P_dom"/>
</dbReference>
<evidence type="ECO:0000313" key="21">
    <source>
        <dbReference type="Proteomes" id="UP001143480"/>
    </source>
</evidence>
<feature type="transmembrane region" description="Helical" evidence="16">
    <location>
        <begin position="18"/>
        <end position="35"/>
    </location>
</feature>
<feature type="transmembrane region" description="Helical" evidence="16">
    <location>
        <begin position="41"/>
        <end position="63"/>
    </location>
</feature>
<dbReference type="PANTHER" id="PTHR42878:SF7">
    <property type="entry name" value="SENSOR HISTIDINE KINASE GLRK"/>
    <property type="match status" value="1"/>
</dbReference>
<dbReference type="FunFam" id="3.30.565.10:FF:000006">
    <property type="entry name" value="Sensor histidine kinase WalK"/>
    <property type="match status" value="1"/>
</dbReference>
<evidence type="ECO:0000313" key="20">
    <source>
        <dbReference type="EMBL" id="GLL06834.1"/>
    </source>
</evidence>
<feature type="domain" description="PAC" evidence="19">
    <location>
        <begin position="248"/>
        <end position="299"/>
    </location>
</feature>
<dbReference type="GO" id="GO:0000155">
    <property type="term" value="F:phosphorelay sensor kinase activity"/>
    <property type="evidence" value="ECO:0007669"/>
    <property type="project" value="InterPro"/>
</dbReference>
<evidence type="ECO:0000259" key="17">
    <source>
        <dbReference type="PROSITE" id="PS50109"/>
    </source>
</evidence>
<dbReference type="SUPFAM" id="SSF47384">
    <property type="entry name" value="Homodimeric domain of signal transducing histidine kinase"/>
    <property type="match status" value="1"/>
</dbReference>
<feature type="domain" description="PAS" evidence="18">
    <location>
        <begin position="293"/>
        <end position="338"/>
    </location>
</feature>
<dbReference type="SMART" id="SM00091">
    <property type="entry name" value="PAS"/>
    <property type="match status" value="2"/>
</dbReference>
<evidence type="ECO:0000256" key="2">
    <source>
        <dbReference type="ARBA" id="ARBA00001968"/>
    </source>
</evidence>
<dbReference type="CDD" id="cd00082">
    <property type="entry name" value="HisKA"/>
    <property type="match status" value="1"/>
</dbReference>
<reference evidence="20" key="2">
    <citation type="submission" date="2023-01" db="EMBL/GenBank/DDBJ databases">
        <authorList>
            <person name="Sun Q."/>
            <person name="Evtushenko L."/>
        </authorList>
    </citation>
    <scope>NUCLEOTIDE SEQUENCE</scope>
    <source>
        <strain evidence="20">VKM Ac-1321</strain>
    </source>
</reference>
<evidence type="ECO:0000259" key="18">
    <source>
        <dbReference type="PROSITE" id="PS50112"/>
    </source>
</evidence>
<dbReference type="GO" id="GO:0005509">
    <property type="term" value="F:calcium ion binding"/>
    <property type="evidence" value="ECO:0007669"/>
    <property type="project" value="UniProtKB-ARBA"/>
</dbReference>
<sequence length="664" mass="71350">MPHGDLHTLSRPDRWQRILPFLAVTVLAFAVALLPPAVHPAALIAAVGLTVVLLALVVVVPWSRLPVLLEAGPPLGYFGVVLLLNLGSDGGPAGNGPLALLPVLWLGLYHGRLATAIGVVVMAVVVVAPAALGSQMIRAEWRRGLLLIAMGVIVATAAQSWTHRARTATREARRERDFNQAILDSTGFLVLAVDRKGIVIAFNRRCEELTGRAAADVIGRPYRDLGLSADGGERLSAALTEAATFFPHTAERDWIVPDGRRRIVWSNAAMTGDDGRFTHVICTGIDVTEQRRTERLFADVLRAATEQAIIGVDRAGTVTVFNAGAERLLGYSAAEVVGVVGLQHFHAEPGSLEDVFAAARAGDTEAREGLYRRKDGSRVPVARTVSVIRDESGEVGGYLNVARDITRERRTVEAMRHALDREREATARLRELDKVRADLVATVSHELRTPLTSILGNVEVIVDGDAGPVAAAQARLLAAVERNARRLLALIEDLLMLSRIEAGAVKINARPVQIAAVVSGALEALETVRGRRDVELEVDLPSDPLVVFGDRDQLERVVINLLDNALKFTPAGGSARLSADGDGEQVRLTVSDTGMGIPEDEIDQIFEQFFRSSRSQEHQSQGTGLGLAITKTIVERHGGRIWATPATGQGTVVTCLLPCRSAVN</sequence>
<dbReference type="NCBIfam" id="TIGR00229">
    <property type="entry name" value="sensory_box"/>
    <property type="match status" value="2"/>
</dbReference>
<dbReference type="PRINTS" id="PR00344">
    <property type="entry name" value="BCTRLSENSOR"/>
</dbReference>
<proteinExistence type="predicted"/>
<dbReference type="GO" id="GO:0000156">
    <property type="term" value="F:phosphorelay response regulator activity"/>
    <property type="evidence" value="ECO:0007669"/>
    <property type="project" value="TreeGrafter"/>
</dbReference>
<evidence type="ECO:0000256" key="7">
    <source>
        <dbReference type="ARBA" id="ARBA00022679"/>
    </source>
</evidence>
<evidence type="ECO:0000256" key="12">
    <source>
        <dbReference type="ARBA" id="ARBA00022989"/>
    </source>
</evidence>
<dbReference type="SUPFAM" id="SSF55874">
    <property type="entry name" value="ATPase domain of HSP90 chaperone/DNA topoisomerase II/histidine kinase"/>
    <property type="match status" value="1"/>
</dbReference>
<feature type="domain" description="PAC" evidence="19">
    <location>
        <begin position="364"/>
        <end position="417"/>
    </location>
</feature>
<evidence type="ECO:0000256" key="10">
    <source>
        <dbReference type="ARBA" id="ARBA00022777"/>
    </source>
</evidence>
<dbReference type="Pfam" id="PF00989">
    <property type="entry name" value="PAS"/>
    <property type="match status" value="1"/>
</dbReference>
<dbReference type="InterPro" id="IPR013767">
    <property type="entry name" value="PAS_fold"/>
</dbReference>
<comment type="cofactor">
    <cofactor evidence="2">
        <name>a divalent metal cation</name>
        <dbReference type="ChEBI" id="CHEBI:60240"/>
    </cofactor>
</comment>
<evidence type="ECO:0000256" key="14">
    <source>
        <dbReference type="ARBA" id="ARBA00023136"/>
    </source>
</evidence>
<dbReference type="GO" id="GO:0007234">
    <property type="term" value="P:osmosensory signaling via phosphorelay pathway"/>
    <property type="evidence" value="ECO:0007669"/>
    <property type="project" value="TreeGrafter"/>
</dbReference>
<dbReference type="SMART" id="SM00388">
    <property type="entry name" value="HisKA"/>
    <property type="match status" value="1"/>
</dbReference>
<dbReference type="EC" id="2.7.13.3" evidence="5"/>
<keyword evidence="9" id="KW-0547">Nucleotide-binding</keyword>
<organism evidence="20 21">
    <name type="scientific">Dactylosporangium matsuzakiense</name>
    <dbReference type="NCBI Taxonomy" id="53360"/>
    <lineage>
        <taxon>Bacteria</taxon>
        <taxon>Bacillati</taxon>
        <taxon>Actinomycetota</taxon>
        <taxon>Actinomycetes</taxon>
        <taxon>Micromonosporales</taxon>
        <taxon>Micromonosporaceae</taxon>
        <taxon>Dactylosporangium</taxon>
    </lineage>
</organism>
<dbReference type="EMBL" id="BSFP01000079">
    <property type="protein sequence ID" value="GLL06834.1"/>
    <property type="molecule type" value="Genomic_DNA"/>
</dbReference>
<dbReference type="Proteomes" id="UP001143480">
    <property type="component" value="Unassembled WGS sequence"/>
</dbReference>
<dbReference type="GO" id="GO:0005524">
    <property type="term" value="F:ATP binding"/>
    <property type="evidence" value="ECO:0007669"/>
    <property type="project" value="UniProtKB-KW"/>
</dbReference>
<keyword evidence="12 16" id="KW-1133">Transmembrane helix</keyword>
<dbReference type="PANTHER" id="PTHR42878">
    <property type="entry name" value="TWO-COMPONENT HISTIDINE KINASE"/>
    <property type="match status" value="1"/>
</dbReference>
<dbReference type="GO" id="GO:0005886">
    <property type="term" value="C:plasma membrane"/>
    <property type="evidence" value="ECO:0007669"/>
    <property type="project" value="UniProtKB-SubCell"/>
</dbReference>
<keyword evidence="11" id="KW-0067">ATP-binding</keyword>
<dbReference type="InterPro" id="IPR036890">
    <property type="entry name" value="HATPase_C_sf"/>
</dbReference>
<dbReference type="InterPro" id="IPR000014">
    <property type="entry name" value="PAS"/>
</dbReference>
<dbReference type="InterPro" id="IPR001610">
    <property type="entry name" value="PAC"/>
</dbReference>
<dbReference type="CDD" id="cd00130">
    <property type="entry name" value="PAS"/>
    <property type="match status" value="2"/>
</dbReference>
<comment type="caution">
    <text evidence="20">The sequence shown here is derived from an EMBL/GenBank/DDBJ whole genome shotgun (WGS) entry which is preliminary data.</text>
</comment>
<feature type="domain" description="PAS" evidence="18">
    <location>
        <begin position="175"/>
        <end position="220"/>
    </location>
</feature>
<dbReference type="Pfam" id="PF02518">
    <property type="entry name" value="HATPase_c"/>
    <property type="match status" value="1"/>
</dbReference>